<evidence type="ECO:0000256" key="4">
    <source>
        <dbReference type="ARBA" id="ARBA00018361"/>
    </source>
</evidence>
<dbReference type="InterPro" id="IPR004148">
    <property type="entry name" value="BAR_dom"/>
</dbReference>
<dbReference type="CDD" id="cd11945">
    <property type="entry name" value="SH3_Endophilin_B1"/>
    <property type="match status" value="1"/>
</dbReference>
<evidence type="ECO:0000256" key="1">
    <source>
        <dbReference type="ARBA" id="ARBA00004395"/>
    </source>
</evidence>
<keyword evidence="7" id="KW-1000">Mitochondrion outer membrane</keyword>
<keyword evidence="8" id="KW-0333">Golgi apparatus</keyword>
<reference evidence="14" key="1">
    <citation type="submission" date="2025-08" db="UniProtKB">
        <authorList>
            <consortium name="Ensembl"/>
        </authorList>
    </citation>
    <scope>IDENTIFICATION</scope>
</reference>
<keyword evidence="7" id="KW-0472">Membrane</keyword>
<reference evidence="14" key="2">
    <citation type="submission" date="2025-09" db="UniProtKB">
        <authorList>
            <consortium name="Ensembl"/>
        </authorList>
    </citation>
    <scope>IDENTIFICATION</scope>
</reference>
<evidence type="ECO:0000256" key="11">
    <source>
        <dbReference type="PROSITE-ProRule" id="PRU00192"/>
    </source>
</evidence>
<dbReference type="GO" id="GO:0061024">
    <property type="term" value="P:membrane organization"/>
    <property type="evidence" value="ECO:0007669"/>
    <property type="project" value="TreeGrafter"/>
</dbReference>
<evidence type="ECO:0000256" key="7">
    <source>
        <dbReference type="ARBA" id="ARBA00022787"/>
    </source>
</evidence>
<evidence type="ECO:0000259" key="12">
    <source>
        <dbReference type="PROSITE" id="PS50002"/>
    </source>
</evidence>
<dbReference type="GO" id="GO:0006915">
    <property type="term" value="P:apoptotic process"/>
    <property type="evidence" value="ECO:0007669"/>
    <property type="project" value="UniProtKB-KW"/>
</dbReference>
<dbReference type="SUPFAM" id="SSF50044">
    <property type="entry name" value="SH3-domain"/>
    <property type="match status" value="1"/>
</dbReference>
<keyword evidence="5 11" id="KW-0728">SH3 domain</keyword>
<evidence type="ECO:0000256" key="9">
    <source>
        <dbReference type="ARBA" id="ARBA00023128"/>
    </source>
</evidence>
<accession>A0A8C2ZHI9</accession>
<dbReference type="SUPFAM" id="SSF103657">
    <property type="entry name" value="BAR/IMD domain-like"/>
    <property type="match status" value="1"/>
</dbReference>
<dbReference type="PROSITE" id="PS50002">
    <property type="entry name" value="SH3"/>
    <property type="match status" value="1"/>
</dbReference>
<dbReference type="Proteomes" id="UP000694565">
    <property type="component" value="Unplaced"/>
</dbReference>
<dbReference type="SMART" id="SM00326">
    <property type="entry name" value="SH3"/>
    <property type="match status" value="1"/>
</dbReference>
<dbReference type="InterPro" id="IPR027267">
    <property type="entry name" value="AH/BAR_dom_sf"/>
</dbReference>
<comment type="subcellular location">
    <subcellularLocation>
        <location evidence="1">Golgi apparatus membrane</location>
        <topology evidence="1">Peripheral membrane protein</topology>
    </subcellularLocation>
    <subcellularLocation>
        <location evidence="2">Mitochondrion outer membrane</location>
        <topology evidence="2">Peripheral membrane protein</topology>
    </subcellularLocation>
</comment>
<name>A0A8C2ZHI9_CYCLU</name>
<dbReference type="InterPro" id="IPR001452">
    <property type="entry name" value="SH3_domain"/>
</dbReference>
<comment type="similarity">
    <text evidence="3">Belongs to the endophilin family.</text>
</comment>
<protein>
    <recommendedName>
        <fullName evidence="4">Endophilin-B1</fullName>
    </recommendedName>
    <alternativeName>
        <fullName evidence="10">SH3 domain-containing GRB2-like protein B1</fullName>
    </alternativeName>
</protein>
<dbReference type="Gene3D" id="1.20.1270.60">
    <property type="entry name" value="Arfaptin homology (AH) domain/BAR domain"/>
    <property type="match status" value="1"/>
</dbReference>
<dbReference type="Pfam" id="PF03114">
    <property type="entry name" value="BAR"/>
    <property type="match status" value="1"/>
</dbReference>
<evidence type="ECO:0000256" key="10">
    <source>
        <dbReference type="ARBA" id="ARBA00033266"/>
    </source>
</evidence>
<evidence type="ECO:0000256" key="5">
    <source>
        <dbReference type="ARBA" id="ARBA00022443"/>
    </source>
</evidence>
<keyword evidence="6" id="KW-0053">Apoptosis</keyword>
<proteinExistence type="inferred from homology"/>
<evidence type="ECO:0000259" key="13">
    <source>
        <dbReference type="PROSITE" id="PS51021"/>
    </source>
</evidence>
<evidence type="ECO:0000256" key="3">
    <source>
        <dbReference type="ARBA" id="ARBA00006697"/>
    </source>
</evidence>
<evidence type="ECO:0000256" key="8">
    <source>
        <dbReference type="ARBA" id="ARBA00023034"/>
    </source>
</evidence>
<dbReference type="GeneTree" id="ENSGT00940000155667"/>
<dbReference type="PROSITE" id="PS51021">
    <property type="entry name" value="BAR"/>
    <property type="match status" value="1"/>
</dbReference>
<keyword evidence="9" id="KW-0496">Mitochondrion</keyword>
<feature type="domain" description="BAR" evidence="13">
    <location>
        <begin position="24"/>
        <end position="290"/>
    </location>
</feature>
<evidence type="ECO:0000313" key="15">
    <source>
        <dbReference type="Proteomes" id="UP000694565"/>
    </source>
</evidence>
<dbReference type="PANTHER" id="PTHR14167">
    <property type="entry name" value="SH3 DOMAIN-CONTAINING"/>
    <property type="match status" value="1"/>
</dbReference>
<feature type="domain" description="SH3" evidence="12">
    <location>
        <begin position="337"/>
        <end position="397"/>
    </location>
</feature>
<dbReference type="PANTHER" id="PTHR14167:SF52">
    <property type="entry name" value="ENDOPHILIN-B1"/>
    <property type="match status" value="1"/>
</dbReference>
<evidence type="ECO:0000256" key="2">
    <source>
        <dbReference type="ARBA" id="ARBA00004450"/>
    </source>
</evidence>
<dbReference type="Gene3D" id="2.30.30.40">
    <property type="entry name" value="SH3 Domains"/>
    <property type="match status" value="1"/>
</dbReference>
<keyword evidence="15" id="KW-1185">Reference proteome</keyword>
<dbReference type="SMART" id="SM00721">
    <property type="entry name" value="BAR"/>
    <property type="match status" value="1"/>
</dbReference>
<dbReference type="InterPro" id="IPR028503">
    <property type="entry name" value="SH3GLB_SH3"/>
</dbReference>
<evidence type="ECO:0000313" key="14">
    <source>
        <dbReference type="Ensembl" id="ENSCLMP00005027475.1"/>
    </source>
</evidence>
<evidence type="ECO:0000256" key="6">
    <source>
        <dbReference type="ARBA" id="ARBA00022703"/>
    </source>
</evidence>
<dbReference type="AlphaFoldDB" id="A0A8C2ZHI9"/>
<sequence length="397" mass="43771">MDFNVKRLAADAGTFLSRAVQFTEEKLGQAEKTELDAHLEKLLVRAENTKQWTERIMKQTEVLLQPNPNVRLEEFVYEKLEKKAPTRMNNHELLGQSMIESGGEFGPGTAYGNALIKCGETEKQIGGAERELIQSSAINFLTPFRNFLEGDFKTILKERKLLQVKRLDLDAAKTKLKKARMADGRGALIGSSSILQPRGMVALPYKTKQNVSALLLDPQAEQEMRMTQSEFDRQAEITRLLLEGVSSTHAHHLRCLNDFVEAQTTYYAQCYHYMVDLQKQLGSFPSTFSNNNQSSMSGGASSISVPTISVSASLPSVSAGRGGSAASGGFNELRSSNGSRKARVLYDYDAASSSELSLLADEVIVVSSVPGMDSDWLMGERGNQKGKVPITYLELLN</sequence>
<dbReference type="InterPro" id="IPR036028">
    <property type="entry name" value="SH3-like_dom_sf"/>
</dbReference>
<dbReference type="InterPro" id="IPR050384">
    <property type="entry name" value="Endophilin_SH3RF"/>
</dbReference>
<dbReference type="GO" id="GO:0005741">
    <property type="term" value="C:mitochondrial outer membrane"/>
    <property type="evidence" value="ECO:0007669"/>
    <property type="project" value="UniProtKB-SubCell"/>
</dbReference>
<dbReference type="GO" id="GO:0000139">
    <property type="term" value="C:Golgi membrane"/>
    <property type="evidence" value="ECO:0007669"/>
    <property type="project" value="UniProtKB-SubCell"/>
</dbReference>
<dbReference type="Pfam" id="PF14604">
    <property type="entry name" value="SH3_9"/>
    <property type="match status" value="1"/>
</dbReference>
<dbReference type="Ensembl" id="ENSCLMT00005028655.1">
    <property type="protein sequence ID" value="ENSCLMP00005027475.1"/>
    <property type="gene ID" value="ENSCLMG00005013375.1"/>
</dbReference>
<organism evidence="14 15">
    <name type="scientific">Cyclopterus lumpus</name>
    <name type="common">Lumpsucker</name>
    <dbReference type="NCBI Taxonomy" id="8103"/>
    <lineage>
        <taxon>Eukaryota</taxon>
        <taxon>Metazoa</taxon>
        <taxon>Chordata</taxon>
        <taxon>Craniata</taxon>
        <taxon>Vertebrata</taxon>
        <taxon>Euteleostomi</taxon>
        <taxon>Actinopterygii</taxon>
        <taxon>Neopterygii</taxon>
        <taxon>Teleostei</taxon>
        <taxon>Neoteleostei</taxon>
        <taxon>Acanthomorphata</taxon>
        <taxon>Eupercaria</taxon>
        <taxon>Perciformes</taxon>
        <taxon>Cottioidei</taxon>
        <taxon>Cottales</taxon>
        <taxon>Cyclopteridae</taxon>
        <taxon>Cyclopterus</taxon>
    </lineage>
</organism>